<keyword evidence="3" id="KW-0804">Transcription</keyword>
<dbReference type="PRINTS" id="PR00038">
    <property type="entry name" value="HTHLUXR"/>
</dbReference>
<evidence type="ECO:0000259" key="6">
    <source>
        <dbReference type="PROSITE" id="PS50110"/>
    </source>
</evidence>
<dbReference type="Pfam" id="PF00196">
    <property type="entry name" value="GerE"/>
    <property type="match status" value="1"/>
</dbReference>
<dbReference type="CDD" id="cd19931">
    <property type="entry name" value="REC_NarL"/>
    <property type="match status" value="1"/>
</dbReference>
<gene>
    <name evidence="7" type="ORF">LTSESEN_3616</name>
</gene>
<dbReference type="GO" id="GO:0000160">
    <property type="term" value="P:phosphorelay signal transduction system"/>
    <property type="evidence" value="ECO:0007669"/>
    <property type="project" value="InterPro"/>
</dbReference>
<dbReference type="CDD" id="cd06170">
    <property type="entry name" value="LuxR_C_like"/>
    <property type="match status" value="1"/>
</dbReference>
<feature type="domain" description="HTH luxR-type" evidence="5">
    <location>
        <begin position="193"/>
        <end position="258"/>
    </location>
</feature>
<dbReference type="SMART" id="SM00421">
    <property type="entry name" value="HTH_LUXR"/>
    <property type="match status" value="1"/>
</dbReference>
<evidence type="ECO:0000313" key="7">
    <source>
        <dbReference type="EMBL" id="EHC85816.1"/>
    </source>
</evidence>
<accession>G5R2J7</accession>
<dbReference type="PANTHER" id="PTHR43214:SF41">
    <property type="entry name" value="NITRATE_NITRITE RESPONSE REGULATOR PROTEIN NARP"/>
    <property type="match status" value="1"/>
</dbReference>
<dbReference type="PROSITE" id="PS50043">
    <property type="entry name" value="HTH_LUXR_2"/>
    <property type="match status" value="1"/>
</dbReference>
<protein>
    <submittedName>
        <fullName evidence="7">Signal transduction response regulator, receiver domain</fullName>
    </submittedName>
</protein>
<dbReference type="PROSITE" id="PS50110">
    <property type="entry name" value="RESPONSE_REGULATORY"/>
    <property type="match status" value="1"/>
</dbReference>
<evidence type="ECO:0000256" key="1">
    <source>
        <dbReference type="ARBA" id="ARBA00023015"/>
    </source>
</evidence>
<dbReference type="Gene3D" id="3.40.50.2300">
    <property type="match status" value="1"/>
</dbReference>
<organism evidence="7 8">
    <name type="scientific">Salmonella enterica subsp. enterica serovar Senftenberg str. A4-543</name>
    <dbReference type="NCBI Taxonomy" id="913082"/>
    <lineage>
        <taxon>Bacteria</taxon>
        <taxon>Pseudomonadati</taxon>
        <taxon>Pseudomonadota</taxon>
        <taxon>Gammaproteobacteria</taxon>
        <taxon>Enterobacterales</taxon>
        <taxon>Enterobacteriaceae</taxon>
        <taxon>Salmonella</taxon>
    </lineage>
</organism>
<dbReference type="InterPro" id="IPR001789">
    <property type="entry name" value="Sig_transdc_resp-reg_receiver"/>
</dbReference>
<dbReference type="BioCyc" id="SENT913082:G120J-3815-MONOMER"/>
<dbReference type="PROSITE" id="PS00622">
    <property type="entry name" value="HTH_LUXR_1"/>
    <property type="match status" value="1"/>
</dbReference>
<evidence type="ECO:0000256" key="2">
    <source>
        <dbReference type="ARBA" id="ARBA00023125"/>
    </source>
</evidence>
<dbReference type="GO" id="GO:0003677">
    <property type="term" value="F:DNA binding"/>
    <property type="evidence" value="ECO:0007669"/>
    <property type="project" value="UniProtKB-KW"/>
</dbReference>
<dbReference type="SUPFAM" id="SSF52172">
    <property type="entry name" value="CheY-like"/>
    <property type="match status" value="1"/>
</dbReference>
<dbReference type="PATRIC" id="fig|913082.3.peg.2785"/>
<feature type="domain" description="Response regulatory" evidence="6">
    <location>
        <begin position="54"/>
        <end position="170"/>
    </location>
</feature>
<evidence type="ECO:0000313" key="8">
    <source>
        <dbReference type="Proteomes" id="UP000005065"/>
    </source>
</evidence>
<dbReference type="InterPro" id="IPR000792">
    <property type="entry name" value="Tscrpt_reg_LuxR_C"/>
</dbReference>
<dbReference type="Proteomes" id="UP000005065">
    <property type="component" value="Unassembled WGS sequence"/>
</dbReference>
<keyword evidence="1" id="KW-0805">Transcription regulation</keyword>
<dbReference type="NCBIfam" id="NF007708">
    <property type="entry name" value="PRK10403.1"/>
    <property type="match status" value="1"/>
</dbReference>
<name>G5R2J7_SALSE</name>
<dbReference type="SMART" id="SM00448">
    <property type="entry name" value="REC"/>
    <property type="match status" value="1"/>
</dbReference>
<keyword evidence="2" id="KW-0238">DNA-binding</keyword>
<reference evidence="7 8" key="1">
    <citation type="journal article" date="2011" name="BMC Genomics">
        <title>Genome sequencing reveals diversification of virulence factor content and possible host adaptation in distinct subpopulations of Salmonella enterica.</title>
        <authorList>
            <person name="den Bakker H.C."/>
            <person name="Moreno Switt A.I."/>
            <person name="Govoni G."/>
            <person name="Cummings C.A."/>
            <person name="Ranieri M.L."/>
            <person name="Degoricija L."/>
            <person name="Hoelzer K."/>
            <person name="Rodriguez-Rivera L.D."/>
            <person name="Brown S."/>
            <person name="Bolchacova E."/>
            <person name="Furtado M.R."/>
            <person name="Wiedmann M."/>
        </authorList>
    </citation>
    <scope>NUCLEOTIDE SEQUENCE [LARGE SCALE GENOMIC DNA]</scope>
    <source>
        <strain evidence="7 8">A4-543</strain>
    </source>
</reference>
<evidence type="ECO:0000256" key="3">
    <source>
        <dbReference type="ARBA" id="ARBA00023163"/>
    </source>
</evidence>
<dbReference type="SUPFAM" id="SSF46894">
    <property type="entry name" value="C-terminal effector domain of the bipartite response regulators"/>
    <property type="match status" value="1"/>
</dbReference>
<evidence type="ECO:0000259" key="5">
    <source>
        <dbReference type="PROSITE" id="PS50043"/>
    </source>
</evidence>
<feature type="modified residue" description="4-aspartylphosphate" evidence="4">
    <location>
        <position position="105"/>
    </location>
</feature>
<dbReference type="EMBL" id="AFCU01001182">
    <property type="protein sequence ID" value="EHC85816.1"/>
    <property type="molecule type" value="Genomic_DNA"/>
</dbReference>
<comment type="caution">
    <text evidence="7">The sequence shown here is derived from an EMBL/GenBank/DDBJ whole genome shotgun (WGS) entry which is preliminary data.</text>
</comment>
<dbReference type="AlphaFoldDB" id="G5R2J7"/>
<dbReference type="InterPro" id="IPR016032">
    <property type="entry name" value="Sig_transdc_resp-reg_C-effctor"/>
</dbReference>
<evidence type="ECO:0000256" key="4">
    <source>
        <dbReference type="PROSITE-ProRule" id="PRU00169"/>
    </source>
</evidence>
<proteinExistence type="predicted"/>
<dbReference type="FunFam" id="3.40.50.2300:FF:000102">
    <property type="entry name" value="Nitrate/nitrite response regulator protein narP"/>
    <property type="match status" value="1"/>
</dbReference>
<dbReference type="GO" id="GO:0006355">
    <property type="term" value="P:regulation of DNA-templated transcription"/>
    <property type="evidence" value="ECO:0007669"/>
    <property type="project" value="InterPro"/>
</dbReference>
<dbReference type="InterPro" id="IPR011006">
    <property type="entry name" value="CheY-like_superfamily"/>
</dbReference>
<sequence length="261" mass="29325">MTRLSQVLLLTHALIRVKFTRLTMWQIWTISALKTIIILIKLRRYSMPEVTPFQVLIVDDHPLMRRGIRQLLELDPAFYVVAEAGDGASAIDLANRIEPDLILLDLNMKGLSGLDTLNALRRDGVTAQIIILTVSDSASDIYALIDAGADGYLLKDSDPEVLLEAIRKGANGGKVFSDRVNEYLRERERFGAQEDPFSILTERELDVLHELAQGLSNKQIASVLNISEQTVKVHIRNLLRKLNVRSRVAATILFLQTRGMQ</sequence>
<dbReference type="PANTHER" id="PTHR43214">
    <property type="entry name" value="TWO-COMPONENT RESPONSE REGULATOR"/>
    <property type="match status" value="1"/>
</dbReference>
<dbReference type="Pfam" id="PF00072">
    <property type="entry name" value="Response_reg"/>
    <property type="match status" value="1"/>
</dbReference>
<keyword evidence="4" id="KW-0597">Phosphoprotein</keyword>
<dbReference type="InterPro" id="IPR039420">
    <property type="entry name" value="WalR-like"/>
</dbReference>